<evidence type="ECO:0000256" key="1">
    <source>
        <dbReference type="ARBA" id="ARBA00022679"/>
    </source>
</evidence>
<gene>
    <name evidence="3" type="ORF">pC6.5b_365</name>
</gene>
<keyword evidence="3" id="KW-0614">Plasmid</keyword>
<accession>A0A7S4ZU09</accession>
<dbReference type="RefSeq" id="WP_174048985.1">
    <property type="nucleotide sequence ID" value="NZ_MK318987.1"/>
</dbReference>
<sequence length="390" mass="43790">MFAQNADCKFDTELALISSTITHADPYSKLVNPKRWLENRDLHARAFTAMHHSTNVPEYIKYQFHREGPVDYNLLYSLIRGPHIAFLAALDLQQKASINNIAADVAEKSTQLFCRQSFDRRNPELSEASDSTVPLAVVIPFRAATPSDGRLLNLRQALQKLSEAKVRFPNLNVMVVESDSNGRHEEMIKSTGALYRYHQDTGPFNKSAAINLGYRSLPNKPQLLCILDSDAYLDQAFIDICLTAMLSRSARALMPFRDMFFLDVQCSALLRSRSVEDMGTLTGYLTRNSPGGCIWVTSDIFEHVGGFDEGFAGWGGEDRDFYNKVAALVPIIRLPGVFLHLFHERAPEIHAWAQNVGSWQNNYSTQEDARSPASRPIAVTEQISIVAKDF</sequence>
<dbReference type="GO" id="GO:0016757">
    <property type="term" value="F:glycosyltransferase activity"/>
    <property type="evidence" value="ECO:0007669"/>
    <property type="project" value="UniProtKB-KW"/>
</dbReference>
<dbReference type="Pfam" id="PF02709">
    <property type="entry name" value="Glyco_transf_7C"/>
    <property type="match status" value="1"/>
</dbReference>
<dbReference type="Gene3D" id="3.90.550.10">
    <property type="entry name" value="Spore Coat Polysaccharide Biosynthesis Protein SpsA, Chain A"/>
    <property type="match status" value="1"/>
</dbReference>
<geneLocation type="plasmid" evidence="3">
    <name>pC6.5b</name>
</geneLocation>
<organism evidence="3">
    <name type="scientific">Rhizobium rhizogenes</name>
    <name type="common">Agrobacterium rhizogenes</name>
    <dbReference type="NCBI Taxonomy" id="359"/>
    <lineage>
        <taxon>Bacteria</taxon>
        <taxon>Pseudomonadati</taxon>
        <taxon>Pseudomonadota</taxon>
        <taxon>Alphaproteobacteria</taxon>
        <taxon>Hyphomicrobiales</taxon>
        <taxon>Rhizobiaceae</taxon>
        <taxon>Rhizobium/Agrobacterium group</taxon>
        <taxon>Rhizobium</taxon>
    </lineage>
</organism>
<keyword evidence="1 3" id="KW-0808">Transferase</keyword>
<protein>
    <submittedName>
        <fullName evidence="3">N-terminal domain of galactosyltransferase family protein</fullName>
    </submittedName>
</protein>
<dbReference type="InterPro" id="IPR029044">
    <property type="entry name" value="Nucleotide-diphossugar_trans"/>
</dbReference>
<feature type="domain" description="Galactosyltransferase C-terminal" evidence="2">
    <location>
        <begin position="291"/>
        <end position="327"/>
    </location>
</feature>
<evidence type="ECO:0000259" key="2">
    <source>
        <dbReference type="Pfam" id="PF02709"/>
    </source>
</evidence>
<evidence type="ECO:0000313" key="3">
    <source>
        <dbReference type="EMBL" id="QCL10259.1"/>
    </source>
</evidence>
<dbReference type="SUPFAM" id="SSF53448">
    <property type="entry name" value="Nucleotide-diphospho-sugar transferases"/>
    <property type="match status" value="1"/>
</dbReference>
<keyword evidence="3" id="KW-0328">Glycosyltransferase</keyword>
<reference evidence="3" key="1">
    <citation type="submission" date="2018-12" db="EMBL/GenBank/DDBJ databases">
        <title>Three Rhizobium rhizogenes strains isolated from the same crown gall tumor carry diverse plasmids.</title>
        <authorList>
            <person name="Pulawska J."/>
            <person name="Kuzmanovic N."/>
        </authorList>
    </citation>
    <scope>NUCLEOTIDE SEQUENCE</scope>
    <source>
        <strain evidence="3">C6.5</strain>
        <plasmid evidence="3">pC6.5b</plasmid>
    </source>
</reference>
<dbReference type="EMBL" id="MK318987">
    <property type="protein sequence ID" value="QCL10259.1"/>
    <property type="molecule type" value="Genomic_DNA"/>
</dbReference>
<proteinExistence type="predicted"/>
<dbReference type="InterPro" id="IPR027791">
    <property type="entry name" value="Galactosyl_T_C"/>
</dbReference>
<dbReference type="AlphaFoldDB" id="A0A7S4ZU09"/>
<name>A0A7S4ZU09_RHIRH</name>